<dbReference type="Proteomes" id="UP001148737">
    <property type="component" value="Unassembled WGS sequence"/>
</dbReference>
<evidence type="ECO:0000313" key="2">
    <source>
        <dbReference type="Proteomes" id="UP001148737"/>
    </source>
</evidence>
<name>A0ACC1R340_9HYPO</name>
<keyword evidence="2" id="KW-1185">Reference proteome</keyword>
<evidence type="ECO:0000313" key="1">
    <source>
        <dbReference type="EMBL" id="KAJ3496903.1"/>
    </source>
</evidence>
<dbReference type="EMBL" id="JANAKD010000152">
    <property type="protein sequence ID" value="KAJ3496903.1"/>
    <property type="molecule type" value="Genomic_DNA"/>
</dbReference>
<proteinExistence type="predicted"/>
<comment type="caution">
    <text evidence="1">The sequence shown here is derived from an EMBL/GenBank/DDBJ whole genome shotgun (WGS) entry which is preliminary data.</text>
</comment>
<accession>A0ACC1R340</accession>
<reference evidence="1" key="1">
    <citation type="submission" date="2022-07" db="EMBL/GenBank/DDBJ databases">
        <title>Genome Sequence of Lecanicillium saksenae.</title>
        <authorList>
            <person name="Buettner E."/>
        </authorList>
    </citation>
    <scope>NUCLEOTIDE SEQUENCE</scope>
    <source>
        <strain evidence="1">VT-O1</strain>
    </source>
</reference>
<organism evidence="1 2">
    <name type="scientific">Lecanicillium saksenae</name>
    <dbReference type="NCBI Taxonomy" id="468837"/>
    <lineage>
        <taxon>Eukaryota</taxon>
        <taxon>Fungi</taxon>
        <taxon>Dikarya</taxon>
        <taxon>Ascomycota</taxon>
        <taxon>Pezizomycotina</taxon>
        <taxon>Sordariomycetes</taxon>
        <taxon>Hypocreomycetidae</taxon>
        <taxon>Hypocreales</taxon>
        <taxon>Cordycipitaceae</taxon>
        <taxon>Lecanicillium</taxon>
    </lineage>
</organism>
<protein>
    <submittedName>
        <fullName evidence="1">Uncharacterized protein</fullName>
    </submittedName>
</protein>
<gene>
    <name evidence="1" type="ORF">NLG97_g2302</name>
</gene>
<sequence>MESDRDTFFRFFSRINPVQTHNARTVVNRQGYFDSAHEQRPMPPPSSALFATKASVATTPAALLGSSPGPPNRSVLKWFTRSRCRDPIPPATSDALFKSNSTSLAISGQLIDELEINQLLGTLESDDEYQELGDVSI</sequence>